<keyword evidence="3" id="KW-1015">Disulfide bond</keyword>
<dbReference type="OMA" id="NCIICES"/>
<dbReference type="SUPFAM" id="SSF57184">
    <property type="entry name" value="Growth factor receptor domain"/>
    <property type="match status" value="2"/>
</dbReference>
<evidence type="ECO:0000256" key="1">
    <source>
        <dbReference type="ARBA" id="ARBA00022729"/>
    </source>
</evidence>
<dbReference type="InParanoid" id="A0CJ71"/>
<evidence type="ECO:0000313" key="5">
    <source>
        <dbReference type="Proteomes" id="UP000000600"/>
    </source>
</evidence>
<evidence type="ECO:0000256" key="3">
    <source>
        <dbReference type="ARBA" id="ARBA00023157"/>
    </source>
</evidence>
<dbReference type="InterPro" id="IPR011936">
    <property type="entry name" value="Myxo_disulph_rpt"/>
</dbReference>
<dbReference type="HOGENOM" id="CLU_008168_1_0_1"/>
<name>A0CJ71_PARTE</name>
<evidence type="ECO:0000256" key="2">
    <source>
        <dbReference type="ARBA" id="ARBA00022737"/>
    </source>
</evidence>
<keyword evidence="2" id="KW-0677">Repeat</keyword>
<accession>A0CJ71</accession>
<dbReference type="Proteomes" id="UP000000600">
    <property type="component" value="Unassembled WGS sequence"/>
</dbReference>
<sequence>MILYKLISIQLNKLKYQKQKISPMKMHIFFLNFYLLLITISRSQLIYRNFYGSFTSTNFDWNIYQLDNNGYSVASCGLKNMLIMNECTQSFNSLTSKTFELPLHDLINLSFKLWMQLQSYEDRINSVSYSFYLYIDNELYLIIQNSLYTFTNDCPPYGSYEINENIAHSSTSIQITMVSDQKSWGFSEFTLNVVSNTQNIWELVYQSLDQRFLSMITLNDGWMTNNIVSQQIEQCTDFYFLRSTGNNFIKDFVLKVHTKISLNLRVLIFNLASPIIYFKIDNQLVATQTSNSYVQSALPLCSKFIVMQVRITDFIHNNENLRIEVTTSADGSISWFGIRDFSLFIDYIKEEYQCKDFNIQPFDGCFSNQYDCNFGCSNCVNGICINCLDGWYLDPQDICIPLCGDNMLMLNEICDDGNSIPYDDCHHCQFSCPLNCILCVFGTCKECEKSYFLIENKCTPVQQNCENFVDQIETGFFNNWTNYFEKNGFQCQPNSQQLSMLQQSKQYNLLQNNYCGLAIISSFSICQFPDFLNIQHYQQDRETGCEEDYKFSPNKRQCVQTCNCQDLVSQQTNDCYICIQNCQLECLICLQDKCYACFEGWQLVDNKCQQICGDNQIALTSNEQCDDGNQIIEDGCNECQFECGSFCQLCDKELNCIICESNSQTVKQFKCKPICGDKIVINGLEECDDGNDIRYDGCI</sequence>
<reference evidence="4 5" key="1">
    <citation type="journal article" date="2006" name="Nature">
        <title>Global trends of whole-genome duplications revealed by the ciliate Paramecium tetraurelia.</title>
        <authorList>
            <consortium name="Genoscope"/>
            <person name="Aury J.-M."/>
            <person name="Jaillon O."/>
            <person name="Duret L."/>
            <person name="Noel B."/>
            <person name="Jubin C."/>
            <person name="Porcel B.M."/>
            <person name="Segurens B."/>
            <person name="Daubin V."/>
            <person name="Anthouard V."/>
            <person name="Aiach N."/>
            <person name="Arnaiz O."/>
            <person name="Billaut A."/>
            <person name="Beisson J."/>
            <person name="Blanc I."/>
            <person name="Bouhouche K."/>
            <person name="Camara F."/>
            <person name="Duharcourt S."/>
            <person name="Guigo R."/>
            <person name="Gogendeau D."/>
            <person name="Katinka M."/>
            <person name="Keller A.-M."/>
            <person name="Kissmehl R."/>
            <person name="Klotz C."/>
            <person name="Koll F."/>
            <person name="Le Moue A."/>
            <person name="Lepere C."/>
            <person name="Malinsky S."/>
            <person name="Nowacki M."/>
            <person name="Nowak J.K."/>
            <person name="Plattner H."/>
            <person name="Poulain J."/>
            <person name="Ruiz F."/>
            <person name="Serrano V."/>
            <person name="Zagulski M."/>
            <person name="Dessen P."/>
            <person name="Betermier M."/>
            <person name="Weissenbach J."/>
            <person name="Scarpelli C."/>
            <person name="Schachter V."/>
            <person name="Sperling L."/>
            <person name="Meyer E."/>
            <person name="Cohen J."/>
            <person name="Wincker P."/>
        </authorList>
    </citation>
    <scope>NUCLEOTIDE SEQUENCE [LARGE SCALE GENOMIC DNA]</scope>
    <source>
        <strain evidence="4 5">Stock d4-2</strain>
    </source>
</reference>
<dbReference type="RefSeq" id="XP_001438235.1">
    <property type="nucleotide sequence ID" value="XM_001438198.1"/>
</dbReference>
<keyword evidence="5" id="KW-1185">Reference proteome</keyword>
<evidence type="ECO:0008006" key="6">
    <source>
        <dbReference type="Google" id="ProtNLM"/>
    </source>
</evidence>
<dbReference type="EMBL" id="CT868090">
    <property type="protein sequence ID" value="CAK70838.1"/>
    <property type="molecule type" value="Genomic_DNA"/>
</dbReference>
<dbReference type="Pfam" id="PF13948">
    <property type="entry name" value="DUF4215"/>
    <property type="match status" value="3"/>
</dbReference>
<evidence type="ECO:0000313" key="4">
    <source>
        <dbReference type="EMBL" id="CAK70838.1"/>
    </source>
</evidence>
<proteinExistence type="predicted"/>
<dbReference type="PANTHER" id="PTHR39767:SF2">
    <property type="entry name" value="CHROMOSOME UNDETERMINED SCAFFOLD_1, WHOLE GENOME SHOTGUN SEQUENCE"/>
    <property type="match status" value="1"/>
</dbReference>
<dbReference type="NCBIfam" id="TIGR02232">
    <property type="entry name" value="myxo_disulf_rpt"/>
    <property type="match status" value="2"/>
</dbReference>
<dbReference type="OrthoDB" id="300641at2759"/>
<dbReference type="InterPro" id="IPR009030">
    <property type="entry name" value="Growth_fac_rcpt_cys_sf"/>
</dbReference>
<keyword evidence="1" id="KW-0732">Signal</keyword>
<dbReference type="AlphaFoldDB" id="A0CJ71"/>
<dbReference type="GeneID" id="5024018"/>
<dbReference type="STRING" id="5888.A0CJ71"/>
<dbReference type="KEGG" id="ptm:GSPATT00038620001"/>
<organism evidence="4 5">
    <name type="scientific">Paramecium tetraurelia</name>
    <dbReference type="NCBI Taxonomy" id="5888"/>
    <lineage>
        <taxon>Eukaryota</taxon>
        <taxon>Sar</taxon>
        <taxon>Alveolata</taxon>
        <taxon>Ciliophora</taxon>
        <taxon>Intramacronucleata</taxon>
        <taxon>Oligohymenophorea</taxon>
        <taxon>Peniculida</taxon>
        <taxon>Parameciidae</taxon>
        <taxon>Paramecium</taxon>
    </lineage>
</organism>
<gene>
    <name evidence="4" type="ORF">GSPATT00038620001</name>
</gene>
<protein>
    <recommendedName>
        <fullName evidence="6">Insulin-like growth factor binding protein, N-terminal</fullName>
    </recommendedName>
</protein>
<dbReference type="PANTHER" id="PTHR39767">
    <property type="entry name" value="CALCIUM/CALMODULIN-BINDING MEMBRANE PROTEIN PCM4-RELATED"/>
    <property type="match status" value="1"/>
</dbReference>